<dbReference type="InterPro" id="IPR001789">
    <property type="entry name" value="Sig_transdc_resp-reg_receiver"/>
</dbReference>
<name>A0A1S2N9W0_9BURK</name>
<feature type="domain" description="Response regulatory" evidence="2">
    <location>
        <begin position="6"/>
        <end position="129"/>
    </location>
</feature>
<protein>
    <submittedName>
        <fullName evidence="3">Response regulator</fullName>
    </submittedName>
</protein>
<evidence type="ECO:0000259" key="2">
    <source>
        <dbReference type="PROSITE" id="PS50110"/>
    </source>
</evidence>
<dbReference type="PROSITE" id="PS50110">
    <property type="entry name" value="RESPONSE_REGULATORY"/>
    <property type="match status" value="1"/>
</dbReference>
<dbReference type="SMART" id="SM00448">
    <property type="entry name" value="REC"/>
    <property type="match status" value="1"/>
</dbReference>
<dbReference type="GO" id="GO:0000160">
    <property type="term" value="P:phosphorelay signal transduction system"/>
    <property type="evidence" value="ECO:0007669"/>
    <property type="project" value="InterPro"/>
</dbReference>
<dbReference type="Proteomes" id="UP000180246">
    <property type="component" value="Unassembled WGS sequence"/>
</dbReference>
<dbReference type="EMBL" id="JRYB01000001">
    <property type="protein sequence ID" value="OIJ41623.1"/>
    <property type="molecule type" value="Genomic_DNA"/>
</dbReference>
<feature type="modified residue" description="4-aspartylphosphate" evidence="1">
    <location>
        <position position="58"/>
    </location>
</feature>
<evidence type="ECO:0000313" key="3">
    <source>
        <dbReference type="EMBL" id="OIJ41623.1"/>
    </source>
</evidence>
<evidence type="ECO:0000313" key="4">
    <source>
        <dbReference type="Proteomes" id="UP000180246"/>
    </source>
</evidence>
<comment type="caution">
    <text evidence="3">The sequence shown here is derived from an EMBL/GenBank/DDBJ whole genome shotgun (WGS) entry which is preliminary data.</text>
</comment>
<reference evidence="3 4" key="1">
    <citation type="submission" date="2014-10" db="EMBL/GenBank/DDBJ databases">
        <authorList>
            <person name="Seo M.-J."/>
            <person name="Seok Y.J."/>
            <person name="Cha I.-T."/>
        </authorList>
    </citation>
    <scope>NUCLEOTIDE SEQUENCE [LARGE SCALE GENOMIC DNA]</scope>
    <source>
        <strain evidence="3 4">NEU</strain>
    </source>
</reference>
<organism evidence="3 4">
    <name type="scientific">Massilia timonae</name>
    <dbReference type="NCBI Taxonomy" id="47229"/>
    <lineage>
        <taxon>Bacteria</taxon>
        <taxon>Pseudomonadati</taxon>
        <taxon>Pseudomonadota</taxon>
        <taxon>Betaproteobacteria</taxon>
        <taxon>Burkholderiales</taxon>
        <taxon>Oxalobacteraceae</taxon>
        <taxon>Telluria group</taxon>
        <taxon>Massilia</taxon>
    </lineage>
</organism>
<dbReference type="Gene3D" id="3.40.50.2300">
    <property type="match status" value="1"/>
</dbReference>
<gene>
    <name evidence="3" type="ORF">LO55_3512</name>
</gene>
<keyword evidence="1" id="KW-0597">Phosphoprotein</keyword>
<dbReference type="SUPFAM" id="SSF52172">
    <property type="entry name" value="CheY-like"/>
    <property type="match status" value="1"/>
</dbReference>
<dbReference type="AlphaFoldDB" id="A0A1S2N9W0"/>
<dbReference type="InterPro" id="IPR011006">
    <property type="entry name" value="CheY-like_superfamily"/>
</dbReference>
<sequence length="143" mass="15572">MAESTQILLVEPEPMLRRTVAMTARSLGLSQVHEAASIEAARRMLRARAFHGAVIAVDCVGRGGERRYDLSLVDELRAGGAANGTIPIAIMAEQATAELLHELRDRRISRVILKPFRAKVLLETIEQFGAAGKPRPGLPQRPA</sequence>
<evidence type="ECO:0000256" key="1">
    <source>
        <dbReference type="PROSITE-ProRule" id="PRU00169"/>
    </source>
</evidence>
<proteinExistence type="predicted"/>
<accession>A0A1S2N9W0</accession>
<dbReference type="RefSeq" id="WP_005667388.1">
    <property type="nucleotide sequence ID" value="NZ_DIGR01000011.1"/>
</dbReference>